<protein>
    <submittedName>
        <fullName evidence="1">Uncharacterized protein</fullName>
    </submittedName>
</protein>
<name>A0ABV7CIV5_9GAMM</name>
<sequence>MLCLSSLEFETLVAKIFEELGCFVPAYKGGFIRNYDLFVKNTKETAISKEGIILNPAEVKSIQIKLNLETSHINQITDYFFAIKSSQEQANIFSSSKIESLLEFLPITKSWLEQTLFWVQKT</sequence>
<keyword evidence="2" id="KW-1185">Reference proteome</keyword>
<comment type="caution">
    <text evidence="1">The sequence shown here is derived from an EMBL/GenBank/DDBJ whole genome shotgun (WGS) entry which is preliminary data.</text>
</comment>
<gene>
    <name evidence="1" type="ORF">ACFOEE_08075</name>
</gene>
<dbReference type="RefSeq" id="WP_377123009.1">
    <property type="nucleotide sequence ID" value="NZ_JBHRSD010000012.1"/>
</dbReference>
<proteinExistence type="predicted"/>
<accession>A0ABV7CIV5</accession>
<evidence type="ECO:0000313" key="1">
    <source>
        <dbReference type="EMBL" id="MFC3032471.1"/>
    </source>
</evidence>
<evidence type="ECO:0000313" key="2">
    <source>
        <dbReference type="Proteomes" id="UP001595453"/>
    </source>
</evidence>
<reference evidence="2" key="1">
    <citation type="journal article" date="2019" name="Int. J. Syst. Evol. Microbiol.">
        <title>The Global Catalogue of Microorganisms (GCM) 10K type strain sequencing project: providing services to taxonomists for standard genome sequencing and annotation.</title>
        <authorList>
            <consortium name="The Broad Institute Genomics Platform"/>
            <consortium name="The Broad Institute Genome Sequencing Center for Infectious Disease"/>
            <person name="Wu L."/>
            <person name="Ma J."/>
        </authorList>
    </citation>
    <scope>NUCLEOTIDE SEQUENCE [LARGE SCALE GENOMIC DNA]</scope>
    <source>
        <strain evidence="2">KCTC 42730</strain>
    </source>
</reference>
<dbReference type="Proteomes" id="UP001595453">
    <property type="component" value="Unassembled WGS sequence"/>
</dbReference>
<organism evidence="1 2">
    <name type="scientific">Pseudoalteromonas fenneropenaei</name>
    <dbReference type="NCBI Taxonomy" id="1737459"/>
    <lineage>
        <taxon>Bacteria</taxon>
        <taxon>Pseudomonadati</taxon>
        <taxon>Pseudomonadota</taxon>
        <taxon>Gammaproteobacteria</taxon>
        <taxon>Alteromonadales</taxon>
        <taxon>Pseudoalteromonadaceae</taxon>
        <taxon>Pseudoalteromonas</taxon>
    </lineage>
</organism>
<dbReference type="EMBL" id="JBHRSD010000012">
    <property type="protein sequence ID" value="MFC3032471.1"/>
    <property type="molecule type" value="Genomic_DNA"/>
</dbReference>